<gene>
    <name evidence="2" type="ORF">LCGC14_0895220</name>
</gene>
<dbReference type="AlphaFoldDB" id="A0A0F9PIV4"/>
<protein>
    <recommendedName>
        <fullName evidence="1">ACT domain-containing protein</fullName>
    </recommendedName>
</protein>
<accession>A0A0F9PIV4</accession>
<name>A0A0F9PIV4_9ZZZZ</name>
<comment type="caution">
    <text evidence="2">The sequence shown here is derived from an EMBL/GenBank/DDBJ whole genome shotgun (WGS) entry which is preliminary data.</text>
</comment>
<reference evidence="2" key="1">
    <citation type="journal article" date="2015" name="Nature">
        <title>Complex archaea that bridge the gap between prokaryotes and eukaryotes.</title>
        <authorList>
            <person name="Spang A."/>
            <person name="Saw J.H."/>
            <person name="Jorgensen S.L."/>
            <person name="Zaremba-Niedzwiedzka K."/>
            <person name="Martijn J."/>
            <person name="Lind A.E."/>
            <person name="van Eijk R."/>
            <person name="Schleper C."/>
            <person name="Guy L."/>
            <person name="Ettema T.J."/>
        </authorList>
    </citation>
    <scope>NUCLEOTIDE SEQUENCE</scope>
</reference>
<evidence type="ECO:0000259" key="1">
    <source>
        <dbReference type="PROSITE" id="PS51671"/>
    </source>
</evidence>
<evidence type="ECO:0000313" key="2">
    <source>
        <dbReference type="EMBL" id="KKN24412.1"/>
    </source>
</evidence>
<dbReference type="EMBL" id="LAZR01002884">
    <property type="protein sequence ID" value="KKN24412.1"/>
    <property type="molecule type" value="Genomic_DNA"/>
</dbReference>
<sequence>MINLEVKIPDTPGSLIELIKPISQNGGNIHGILHFHDRKINNMIPVNINFELIEDIKETSLQNIKVELKEKNIQIVNISFGIERKSIIVLLTGHVFSTDILDTLQRLASKNIKVLELHAKFTEFEEVSNVKLKIEFSEGLTKKEIINEFRKICDEKELFLMTN</sequence>
<feature type="domain" description="ACT" evidence="1">
    <location>
        <begin position="3"/>
        <end position="78"/>
    </location>
</feature>
<organism evidence="2">
    <name type="scientific">marine sediment metagenome</name>
    <dbReference type="NCBI Taxonomy" id="412755"/>
    <lineage>
        <taxon>unclassified sequences</taxon>
        <taxon>metagenomes</taxon>
        <taxon>ecological metagenomes</taxon>
    </lineage>
</organism>
<dbReference type="PROSITE" id="PS51671">
    <property type="entry name" value="ACT"/>
    <property type="match status" value="1"/>
</dbReference>
<proteinExistence type="predicted"/>
<dbReference type="InterPro" id="IPR002912">
    <property type="entry name" value="ACT_dom"/>
</dbReference>